<evidence type="ECO:0000256" key="7">
    <source>
        <dbReference type="ARBA" id="ARBA00029447"/>
    </source>
</evidence>
<dbReference type="GO" id="GO:0004888">
    <property type="term" value="F:transmembrane signaling receptor activity"/>
    <property type="evidence" value="ECO:0007669"/>
    <property type="project" value="TreeGrafter"/>
</dbReference>
<dbReference type="Pfam" id="PF17200">
    <property type="entry name" value="sCache_2"/>
    <property type="match status" value="1"/>
</dbReference>
<evidence type="ECO:0000256" key="8">
    <source>
        <dbReference type="PROSITE-ProRule" id="PRU00284"/>
    </source>
</evidence>
<evidence type="ECO:0000256" key="1">
    <source>
        <dbReference type="ARBA" id="ARBA00004651"/>
    </source>
</evidence>
<sequence length="520" mass="56992">MQFFAKIRNKILFFTGITLTSLALIITLLFGTITYRASERQVADLETRLMSAFDRLLQSEVETAVSMLQGFADKVDSGELEEEPAKELAAYMLKNLFYGEDGYFFTDTKEGIHVSMPGTEHLVGTSRLDYVDANGNLFVKNIIDVALSGGGVTEYWFPKLGSDIAMPKRSYSIYFEPFEWVVGTGLYYDDIDTVINETKEARKKEAFSTIVIVLITTLLLTIIGVIIAYFIGKKISTPIEKLSGKTEQVSTGDLNVDIAISTNDEVGVLEKSLEAMIHRLRQIVHEIHEGASNVVTASQQMSAASQVIADGASEQAASTEEISTSMEEMVSSILQNTSNAQQTDKIAVDSAQQIIKLREAFHETLEAMKKITERSSVIKDISFQTNILSLNAAVEAARAGEAGRGFSVVAGEVRKLSESTQKAALEIDALTKNSLQVAQDTWEMLEQLVPEFEKTAELVKEISASGEEQRIGADMINNAIQSLMQVTNQNSAASEELASSSEELAAQAETLKEAIGFFRA</sequence>
<dbReference type="Pfam" id="PF00015">
    <property type="entry name" value="MCPsignal"/>
    <property type="match status" value="1"/>
</dbReference>
<dbReference type="GO" id="GO:0006935">
    <property type="term" value="P:chemotaxis"/>
    <property type="evidence" value="ECO:0007669"/>
    <property type="project" value="UniProtKB-KW"/>
</dbReference>
<dbReference type="EMBL" id="BAZW01000024">
    <property type="protein sequence ID" value="GAO30487.1"/>
    <property type="molecule type" value="Genomic_DNA"/>
</dbReference>
<dbReference type="Pfam" id="PF00672">
    <property type="entry name" value="HAMP"/>
    <property type="match status" value="1"/>
</dbReference>
<feature type="domain" description="Methyl-accepting transducer" evidence="11">
    <location>
        <begin position="290"/>
        <end position="505"/>
    </location>
</feature>
<evidence type="ECO:0000256" key="6">
    <source>
        <dbReference type="ARBA" id="ARBA00023136"/>
    </source>
</evidence>
<dbReference type="PANTHER" id="PTHR43531:SF11">
    <property type="entry name" value="METHYL-ACCEPTING CHEMOTAXIS PROTEIN 3"/>
    <property type="match status" value="1"/>
</dbReference>
<evidence type="ECO:0000259" key="11">
    <source>
        <dbReference type="PROSITE" id="PS50111"/>
    </source>
</evidence>
<feature type="transmembrane region" description="Helical" evidence="10">
    <location>
        <begin position="12"/>
        <end position="35"/>
    </location>
</feature>
<dbReference type="CDD" id="cd06225">
    <property type="entry name" value="HAMP"/>
    <property type="match status" value="1"/>
</dbReference>
<dbReference type="STRING" id="1236989.JCM15548_12759"/>
<dbReference type="InterPro" id="IPR051310">
    <property type="entry name" value="MCP_chemotaxis"/>
</dbReference>
<evidence type="ECO:0000256" key="9">
    <source>
        <dbReference type="SAM" id="Coils"/>
    </source>
</evidence>
<dbReference type="GO" id="GO:0005886">
    <property type="term" value="C:plasma membrane"/>
    <property type="evidence" value="ECO:0007669"/>
    <property type="project" value="UniProtKB-SubCell"/>
</dbReference>
<evidence type="ECO:0000259" key="12">
    <source>
        <dbReference type="PROSITE" id="PS50885"/>
    </source>
</evidence>
<name>A0A0E9LY49_9BACT</name>
<dbReference type="InterPro" id="IPR004089">
    <property type="entry name" value="MCPsignal_dom"/>
</dbReference>
<evidence type="ECO:0000256" key="10">
    <source>
        <dbReference type="SAM" id="Phobius"/>
    </source>
</evidence>
<dbReference type="AlphaFoldDB" id="A0A0E9LY49"/>
<feature type="coiled-coil region" evidence="9">
    <location>
        <begin position="476"/>
        <end position="514"/>
    </location>
</feature>
<dbReference type="InterPro" id="IPR033480">
    <property type="entry name" value="sCache_2"/>
</dbReference>
<reference evidence="13 14" key="1">
    <citation type="journal article" date="2015" name="Microbes Environ.">
        <title>Distribution and evolution of nitrogen fixation genes in the phylum bacteroidetes.</title>
        <authorList>
            <person name="Inoue J."/>
            <person name="Oshima K."/>
            <person name="Suda W."/>
            <person name="Sakamoto M."/>
            <person name="Iino T."/>
            <person name="Noda S."/>
            <person name="Hongoh Y."/>
            <person name="Hattori M."/>
            <person name="Ohkuma M."/>
        </authorList>
    </citation>
    <scope>NUCLEOTIDE SEQUENCE [LARGE SCALE GENOMIC DNA]</scope>
    <source>
        <strain evidence="13">JCM 15548</strain>
    </source>
</reference>
<accession>A0A0E9LY49</accession>
<gene>
    <name evidence="13" type="ORF">JCM15548_12759</name>
</gene>
<keyword evidence="2" id="KW-1003">Cell membrane</keyword>
<evidence type="ECO:0000256" key="5">
    <source>
        <dbReference type="ARBA" id="ARBA00022989"/>
    </source>
</evidence>
<dbReference type="PROSITE" id="PS50885">
    <property type="entry name" value="HAMP"/>
    <property type="match status" value="1"/>
</dbReference>
<evidence type="ECO:0000313" key="13">
    <source>
        <dbReference type="EMBL" id="GAO30487.1"/>
    </source>
</evidence>
<evidence type="ECO:0000313" key="14">
    <source>
        <dbReference type="Proteomes" id="UP000032900"/>
    </source>
</evidence>
<dbReference type="Proteomes" id="UP000032900">
    <property type="component" value="Unassembled WGS sequence"/>
</dbReference>
<comment type="similarity">
    <text evidence="7">Belongs to the methyl-accepting chemotaxis (MCP) protein family.</text>
</comment>
<comment type="subcellular location">
    <subcellularLocation>
        <location evidence="1">Cell membrane</location>
        <topology evidence="1">Multi-pass membrane protein</topology>
    </subcellularLocation>
</comment>
<dbReference type="SMART" id="SM01049">
    <property type="entry name" value="Cache_2"/>
    <property type="match status" value="1"/>
</dbReference>
<comment type="caution">
    <text evidence="13">The sequence shown here is derived from an EMBL/GenBank/DDBJ whole genome shotgun (WGS) entry which is preliminary data.</text>
</comment>
<proteinExistence type="inferred from homology"/>
<keyword evidence="4 10" id="KW-0812">Transmembrane</keyword>
<protein>
    <submittedName>
        <fullName evidence="13">Methyl-accepting chemotaxis protein</fullName>
    </submittedName>
</protein>
<dbReference type="SMART" id="SM00304">
    <property type="entry name" value="HAMP"/>
    <property type="match status" value="1"/>
</dbReference>
<evidence type="ECO:0000256" key="2">
    <source>
        <dbReference type="ARBA" id="ARBA00022475"/>
    </source>
</evidence>
<keyword evidence="8" id="KW-0807">Transducer</keyword>
<dbReference type="SMART" id="SM00283">
    <property type="entry name" value="MA"/>
    <property type="match status" value="1"/>
</dbReference>
<dbReference type="Gene3D" id="1.10.287.950">
    <property type="entry name" value="Methyl-accepting chemotaxis protein"/>
    <property type="match status" value="1"/>
</dbReference>
<keyword evidence="14" id="KW-1185">Reference proteome</keyword>
<organism evidence="13 14">
    <name type="scientific">Geofilum rubicundum JCM 15548</name>
    <dbReference type="NCBI Taxonomy" id="1236989"/>
    <lineage>
        <taxon>Bacteria</taxon>
        <taxon>Pseudomonadati</taxon>
        <taxon>Bacteroidota</taxon>
        <taxon>Bacteroidia</taxon>
        <taxon>Marinilabiliales</taxon>
        <taxon>Marinilabiliaceae</taxon>
        <taxon>Geofilum</taxon>
    </lineage>
</organism>
<evidence type="ECO:0000256" key="3">
    <source>
        <dbReference type="ARBA" id="ARBA00022500"/>
    </source>
</evidence>
<dbReference type="OrthoDB" id="9810264at2"/>
<keyword evidence="5 10" id="KW-1133">Transmembrane helix</keyword>
<keyword evidence="9" id="KW-0175">Coiled coil</keyword>
<feature type="transmembrane region" description="Helical" evidence="10">
    <location>
        <begin position="206"/>
        <end position="231"/>
    </location>
</feature>
<dbReference type="InterPro" id="IPR003660">
    <property type="entry name" value="HAMP_dom"/>
</dbReference>
<keyword evidence="3" id="KW-0145">Chemotaxis</keyword>
<dbReference type="GO" id="GO:0007165">
    <property type="term" value="P:signal transduction"/>
    <property type="evidence" value="ECO:0007669"/>
    <property type="project" value="UniProtKB-KW"/>
</dbReference>
<dbReference type="RefSeq" id="WP_062125516.1">
    <property type="nucleotide sequence ID" value="NZ_BAZW01000024.1"/>
</dbReference>
<feature type="domain" description="HAMP" evidence="12">
    <location>
        <begin position="233"/>
        <end position="285"/>
    </location>
</feature>
<keyword evidence="6 10" id="KW-0472">Membrane</keyword>
<dbReference type="PANTHER" id="PTHR43531">
    <property type="entry name" value="PROTEIN ICFG"/>
    <property type="match status" value="1"/>
</dbReference>
<dbReference type="PROSITE" id="PS50111">
    <property type="entry name" value="CHEMOTAXIS_TRANSDUC_2"/>
    <property type="match status" value="1"/>
</dbReference>
<dbReference type="Gene3D" id="3.30.450.20">
    <property type="entry name" value="PAS domain"/>
    <property type="match status" value="1"/>
</dbReference>
<dbReference type="SUPFAM" id="SSF58104">
    <property type="entry name" value="Methyl-accepting chemotaxis protein (MCP) signaling domain"/>
    <property type="match status" value="1"/>
</dbReference>
<evidence type="ECO:0000256" key="4">
    <source>
        <dbReference type="ARBA" id="ARBA00022692"/>
    </source>
</evidence>